<evidence type="ECO:0000259" key="1">
    <source>
        <dbReference type="Pfam" id="PF13529"/>
    </source>
</evidence>
<evidence type="ECO:0000313" key="3">
    <source>
        <dbReference type="Proteomes" id="UP001596171"/>
    </source>
</evidence>
<dbReference type="CDD" id="cd02549">
    <property type="entry name" value="Peptidase_C39A"/>
    <property type="match status" value="1"/>
</dbReference>
<sequence length="256" mass="28257">MPRHYRRRRLWPTVIVVAAILGVVVFSATQVSDWIEASFTTTTQQAAKAKKAKSKKKTVNQVKLNVPLVEQMAEPRLYNGCEVTSLTMLLNYYHINIDKNALAAKLTSVPLTYDNGEHGNPNVGFVGDVTGANPGLGVYHGPITTLAKTQTSHVKDLTGSSFDQVIAQLEAGRPVWTITTASFAPVSSMQDWQTPQGTIKITYDMHSVVIVGFNRAKKVIYLNNPYGHKQQAVDWSDFKAAYNQMGKQAVVLTLKH</sequence>
<comment type="caution">
    <text evidence="2">The sequence shown here is derived from an EMBL/GenBank/DDBJ whole genome shotgun (WGS) entry which is preliminary data.</text>
</comment>
<dbReference type="InterPro" id="IPR016997">
    <property type="entry name" value="UCP032442"/>
</dbReference>
<dbReference type="PIRSF" id="PIRSF032442">
    <property type="entry name" value="UCP032442"/>
    <property type="match status" value="1"/>
</dbReference>
<dbReference type="EMBL" id="JBHSSE010000028">
    <property type="protein sequence ID" value="MFC6202791.1"/>
    <property type="molecule type" value="Genomic_DNA"/>
</dbReference>
<dbReference type="PANTHER" id="PTHR37806">
    <property type="entry name" value="LMO0724 PROTEIN"/>
    <property type="match status" value="1"/>
</dbReference>
<evidence type="ECO:0000313" key="2">
    <source>
        <dbReference type="EMBL" id="MFC6202791.1"/>
    </source>
</evidence>
<dbReference type="PANTHER" id="PTHR37806:SF1">
    <property type="entry name" value="PEPTIDASE C39-LIKE DOMAIN-CONTAINING PROTEIN"/>
    <property type="match status" value="1"/>
</dbReference>
<dbReference type="Gene3D" id="3.90.70.10">
    <property type="entry name" value="Cysteine proteinases"/>
    <property type="match status" value="1"/>
</dbReference>
<gene>
    <name evidence="2" type="ORF">ACFP1L_13040</name>
</gene>
<dbReference type="Pfam" id="PF13529">
    <property type="entry name" value="Peptidase_C39_2"/>
    <property type="match status" value="1"/>
</dbReference>
<organism evidence="2 3">
    <name type="scientific">Lactiplantibacillus nangangensis</name>
    <dbReference type="NCBI Taxonomy" id="2559917"/>
    <lineage>
        <taxon>Bacteria</taxon>
        <taxon>Bacillati</taxon>
        <taxon>Bacillota</taxon>
        <taxon>Bacilli</taxon>
        <taxon>Lactobacillales</taxon>
        <taxon>Lactobacillaceae</taxon>
        <taxon>Lactiplantibacillus</taxon>
    </lineage>
</organism>
<accession>A0ABW1SNL7</accession>
<reference evidence="3" key="1">
    <citation type="journal article" date="2019" name="Int. J. Syst. Evol. Microbiol.">
        <title>The Global Catalogue of Microorganisms (GCM) 10K type strain sequencing project: providing services to taxonomists for standard genome sequencing and annotation.</title>
        <authorList>
            <consortium name="The Broad Institute Genomics Platform"/>
            <consortium name="The Broad Institute Genome Sequencing Center for Infectious Disease"/>
            <person name="Wu L."/>
            <person name="Ma J."/>
        </authorList>
    </citation>
    <scope>NUCLEOTIDE SEQUENCE [LARGE SCALE GENOMIC DNA]</scope>
    <source>
        <strain evidence="3">CCM 8930</strain>
    </source>
</reference>
<protein>
    <submittedName>
        <fullName evidence="2">C39 family peptidase</fullName>
    </submittedName>
</protein>
<dbReference type="InterPro" id="IPR039563">
    <property type="entry name" value="Peptidase_C39_single_dom"/>
</dbReference>
<name>A0ABW1SNL7_9LACO</name>
<dbReference type="RefSeq" id="WP_137616086.1">
    <property type="nucleotide sequence ID" value="NZ_BJDI01000006.1"/>
</dbReference>
<dbReference type="Proteomes" id="UP001596171">
    <property type="component" value="Unassembled WGS sequence"/>
</dbReference>
<dbReference type="InterPro" id="IPR039564">
    <property type="entry name" value="Peptidase_C39-like"/>
</dbReference>
<feature type="domain" description="Peptidase C39-like" evidence="1">
    <location>
        <begin position="64"/>
        <end position="226"/>
    </location>
</feature>
<proteinExistence type="predicted"/>
<keyword evidence="3" id="KW-1185">Reference proteome</keyword>